<evidence type="ECO:0000313" key="1">
    <source>
        <dbReference type="EMBL" id="OZI82647.1"/>
    </source>
</evidence>
<dbReference type="Proteomes" id="UP000215633">
    <property type="component" value="Unassembled WGS sequence"/>
</dbReference>
<name>A0A261W991_9BORD</name>
<dbReference type="RefSeq" id="WP_094805579.1">
    <property type="nucleotide sequence ID" value="NZ_NEVT01000002.1"/>
</dbReference>
<accession>A0A261W991</accession>
<proteinExistence type="predicted"/>
<dbReference type="AlphaFoldDB" id="A0A261W991"/>
<evidence type="ECO:0008006" key="3">
    <source>
        <dbReference type="Google" id="ProtNLM"/>
    </source>
</evidence>
<sequence length="178" mass="19422">MISSLLRRLRAQLPCLAAVLLLLAACTPSYNWREIEVADGHARAAFPARVQSETRDIELGGQTLRFTLTMAEVDGAMFAVGRAPLPPAVAADPQARDALGRALRQSLYANLKARPPEPLPGYGDEIVVHGQAGQQPGWLMARVWLTDTMLIDAVAAGTEQSLPRERAQEFVRSVKLRK</sequence>
<keyword evidence="2" id="KW-1185">Reference proteome</keyword>
<protein>
    <recommendedName>
        <fullName evidence="3">Lipoprotein</fullName>
    </recommendedName>
</protein>
<dbReference type="EMBL" id="NEVT01000002">
    <property type="protein sequence ID" value="OZI82647.1"/>
    <property type="molecule type" value="Genomic_DNA"/>
</dbReference>
<gene>
    <name evidence="1" type="ORF">CAL24_01905</name>
</gene>
<dbReference type="PROSITE" id="PS51257">
    <property type="entry name" value="PROKAR_LIPOPROTEIN"/>
    <property type="match status" value="1"/>
</dbReference>
<reference evidence="2" key="1">
    <citation type="submission" date="2017-05" db="EMBL/GenBank/DDBJ databases">
        <title>Complete and WGS of Bordetella genogroups.</title>
        <authorList>
            <person name="Spilker T."/>
            <person name="Lipuma J."/>
        </authorList>
    </citation>
    <scope>NUCLEOTIDE SEQUENCE [LARGE SCALE GENOMIC DNA]</scope>
    <source>
        <strain evidence="2">AU8256</strain>
    </source>
</reference>
<comment type="caution">
    <text evidence="1">The sequence shown here is derived from an EMBL/GenBank/DDBJ whole genome shotgun (WGS) entry which is preliminary data.</text>
</comment>
<evidence type="ECO:0000313" key="2">
    <source>
        <dbReference type="Proteomes" id="UP000215633"/>
    </source>
</evidence>
<organism evidence="1 2">
    <name type="scientific">Bordetella genomosp. 2</name>
    <dbReference type="NCBI Taxonomy" id="1983456"/>
    <lineage>
        <taxon>Bacteria</taxon>
        <taxon>Pseudomonadati</taxon>
        <taxon>Pseudomonadota</taxon>
        <taxon>Betaproteobacteria</taxon>
        <taxon>Burkholderiales</taxon>
        <taxon>Alcaligenaceae</taxon>
        <taxon>Bordetella</taxon>
    </lineage>
</organism>